<sequence length="93" mass="10090">MSGLMKGVFRGVRKEILHLAGDALKIGATHVGNELLNMRRDENQPLRTTFGTITNSLKTGVKATGQELMAMGLERVMAISSQDQKSKASEEST</sequence>
<dbReference type="RefSeq" id="WP_213531339.1">
    <property type="nucleotide sequence ID" value="NZ_BOVJ01000207.1"/>
</dbReference>
<accession>A0ABQ4NEU7</accession>
<dbReference type="Proteomes" id="UP000680304">
    <property type="component" value="Unassembled WGS sequence"/>
</dbReference>
<reference evidence="1 2" key="1">
    <citation type="submission" date="2021-04" db="EMBL/GenBank/DDBJ databases">
        <title>Draft genome sequence of Paenibacillus cisolokensis, LC2-13A.</title>
        <authorList>
            <person name="Uke A."/>
            <person name="Chhe C."/>
            <person name="Baramee S."/>
            <person name="Kosugi A."/>
        </authorList>
    </citation>
    <scope>NUCLEOTIDE SEQUENCE [LARGE SCALE GENOMIC DNA]</scope>
    <source>
        <strain evidence="1 2">LC2-13A</strain>
    </source>
</reference>
<evidence type="ECO:0000313" key="1">
    <source>
        <dbReference type="EMBL" id="GIQ66765.1"/>
    </source>
</evidence>
<keyword evidence="2" id="KW-1185">Reference proteome</keyword>
<dbReference type="EMBL" id="BOVJ01000207">
    <property type="protein sequence ID" value="GIQ66765.1"/>
    <property type="molecule type" value="Genomic_DNA"/>
</dbReference>
<name>A0ABQ4NEU7_9BACL</name>
<protein>
    <submittedName>
        <fullName evidence="1">Uncharacterized protein</fullName>
    </submittedName>
</protein>
<comment type="caution">
    <text evidence="1">The sequence shown here is derived from an EMBL/GenBank/DDBJ whole genome shotgun (WGS) entry which is preliminary data.</text>
</comment>
<gene>
    <name evidence="1" type="ORF">PACILC2_53330</name>
</gene>
<evidence type="ECO:0000313" key="2">
    <source>
        <dbReference type="Proteomes" id="UP000680304"/>
    </source>
</evidence>
<organism evidence="1 2">
    <name type="scientific">Paenibacillus cisolokensis</name>
    <dbReference type="NCBI Taxonomy" id="1658519"/>
    <lineage>
        <taxon>Bacteria</taxon>
        <taxon>Bacillati</taxon>
        <taxon>Bacillota</taxon>
        <taxon>Bacilli</taxon>
        <taxon>Bacillales</taxon>
        <taxon>Paenibacillaceae</taxon>
        <taxon>Paenibacillus</taxon>
    </lineage>
</organism>
<proteinExistence type="predicted"/>